<dbReference type="AlphaFoldDB" id="A0AB34HKY0"/>
<keyword evidence="2" id="KW-1185">Reference proteome</keyword>
<comment type="caution">
    <text evidence="1">The sequence shown here is derived from an EMBL/GenBank/DDBJ whole genome shotgun (WGS) entry which is preliminary data.</text>
</comment>
<proteinExistence type="predicted"/>
<reference evidence="1 2" key="1">
    <citation type="submission" date="2022-11" db="EMBL/GenBank/DDBJ databases">
        <title>Whole genome sequence of Eschrichtius robustus ER-17-0199.</title>
        <authorList>
            <person name="Bruniche-Olsen A."/>
            <person name="Black A.N."/>
            <person name="Fields C.J."/>
            <person name="Walden K."/>
            <person name="Dewoody J.A."/>
        </authorList>
    </citation>
    <scope>NUCLEOTIDE SEQUENCE [LARGE SCALE GENOMIC DNA]</scope>
    <source>
        <strain evidence="1">ER-17-0199</strain>
        <tissue evidence="1">Blubber</tissue>
    </source>
</reference>
<name>A0AB34HKY0_ESCRO</name>
<evidence type="ECO:0000313" key="2">
    <source>
        <dbReference type="Proteomes" id="UP001159641"/>
    </source>
</evidence>
<protein>
    <submittedName>
        <fullName evidence="1">Uncharacterized protein</fullName>
    </submittedName>
</protein>
<accession>A0AB34HKY0</accession>
<evidence type="ECO:0000313" key="1">
    <source>
        <dbReference type="EMBL" id="KAJ8792346.1"/>
    </source>
</evidence>
<dbReference type="Proteomes" id="UP001159641">
    <property type="component" value="Unassembled WGS sequence"/>
</dbReference>
<organism evidence="1 2">
    <name type="scientific">Eschrichtius robustus</name>
    <name type="common">California gray whale</name>
    <name type="synonym">Eschrichtius gibbosus</name>
    <dbReference type="NCBI Taxonomy" id="9764"/>
    <lineage>
        <taxon>Eukaryota</taxon>
        <taxon>Metazoa</taxon>
        <taxon>Chordata</taxon>
        <taxon>Craniata</taxon>
        <taxon>Vertebrata</taxon>
        <taxon>Euteleostomi</taxon>
        <taxon>Mammalia</taxon>
        <taxon>Eutheria</taxon>
        <taxon>Laurasiatheria</taxon>
        <taxon>Artiodactyla</taxon>
        <taxon>Whippomorpha</taxon>
        <taxon>Cetacea</taxon>
        <taxon>Mysticeti</taxon>
        <taxon>Eschrichtiidae</taxon>
        <taxon>Eschrichtius</taxon>
    </lineage>
</organism>
<dbReference type="EMBL" id="JAIQCJ010001111">
    <property type="protein sequence ID" value="KAJ8792346.1"/>
    <property type="molecule type" value="Genomic_DNA"/>
</dbReference>
<gene>
    <name evidence="1" type="ORF">J1605_019902</name>
</gene>
<sequence length="103" mass="11411">MSGTLLPRQVPCIGEYMTALVPHLLKMPLTRHPTRQVVVTSRKQMIIPTSHHQDLSSSTNPVHISLMFGISYVLPAQADLGLDHVVLSQRERGSQQGAFMIVL</sequence>